<dbReference type="Pfam" id="PF01882">
    <property type="entry name" value="DUF58"/>
    <property type="match status" value="1"/>
</dbReference>
<dbReference type="PANTHER" id="PTHR33608:SF7">
    <property type="entry name" value="DUF58 DOMAIN-CONTAINING PROTEIN"/>
    <property type="match status" value="1"/>
</dbReference>
<sequence length="302" mass="34758">MVEKPSPKFLSPQNLAKLHGLQLRARHIVEGYVAGLHRSPFHGFSIEFAEHREYSPGDDLRYVDWKVFGRTDKVYLKQYEDETNLVCYLVLDISESMLYKGPGDGLSKLEYAQCMAAAIAWLVLHQQDAVSLITFDSEIRRFVQPSSNPSHIRQILHVLETVEPAPKTSLGPIFHDLSERLKKRGVVILLSDLFNDINSMMAGLKHFRHRRHDVVMFHTLDAAELDFPFDNPTLFKGLEDYPEMLADPRALRTAYLKEFNAYLQQVQTACRSQQIDYRLNRTDASFDTVLSTYLAGRQSRIR</sequence>
<dbReference type="Gene3D" id="3.40.50.410">
    <property type="entry name" value="von Willebrand factor, type A domain"/>
    <property type="match status" value="1"/>
</dbReference>
<proteinExistence type="predicted"/>
<evidence type="ECO:0000313" key="3">
    <source>
        <dbReference type="Proteomes" id="UP000317648"/>
    </source>
</evidence>
<dbReference type="InterPro" id="IPR002881">
    <property type="entry name" value="DUF58"/>
</dbReference>
<gene>
    <name evidence="2" type="ORF">Pla8534_43050</name>
</gene>
<protein>
    <recommendedName>
        <fullName evidence="1">DUF58 domain-containing protein</fullName>
    </recommendedName>
</protein>
<reference evidence="2 3" key="1">
    <citation type="submission" date="2019-02" db="EMBL/GenBank/DDBJ databases">
        <title>Deep-cultivation of Planctomycetes and their phenomic and genomic characterization uncovers novel biology.</title>
        <authorList>
            <person name="Wiegand S."/>
            <person name="Jogler M."/>
            <person name="Boedeker C."/>
            <person name="Pinto D."/>
            <person name="Vollmers J."/>
            <person name="Rivas-Marin E."/>
            <person name="Kohn T."/>
            <person name="Peeters S.H."/>
            <person name="Heuer A."/>
            <person name="Rast P."/>
            <person name="Oberbeckmann S."/>
            <person name="Bunk B."/>
            <person name="Jeske O."/>
            <person name="Meyerdierks A."/>
            <person name="Storesund J.E."/>
            <person name="Kallscheuer N."/>
            <person name="Luecker S."/>
            <person name="Lage O.M."/>
            <person name="Pohl T."/>
            <person name="Merkel B.J."/>
            <person name="Hornburger P."/>
            <person name="Mueller R.-W."/>
            <person name="Bruemmer F."/>
            <person name="Labrenz M."/>
            <person name="Spormann A.M."/>
            <person name="Op den Camp H."/>
            <person name="Overmann J."/>
            <person name="Amann R."/>
            <person name="Jetten M.S.M."/>
            <person name="Mascher T."/>
            <person name="Medema M.H."/>
            <person name="Devos D.P."/>
            <person name="Kaster A.-K."/>
            <person name="Ovreas L."/>
            <person name="Rohde M."/>
            <person name="Galperin M.Y."/>
            <person name="Jogler C."/>
        </authorList>
    </citation>
    <scope>NUCLEOTIDE SEQUENCE [LARGE SCALE GENOMIC DNA]</scope>
    <source>
        <strain evidence="2 3">Pla85_3_4</strain>
    </source>
</reference>
<dbReference type="SUPFAM" id="SSF53300">
    <property type="entry name" value="vWA-like"/>
    <property type="match status" value="1"/>
</dbReference>
<feature type="domain" description="DUF58" evidence="1">
    <location>
        <begin position="50"/>
        <end position="257"/>
    </location>
</feature>
<dbReference type="Proteomes" id="UP000317648">
    <property type="component" value="Chromosome"/>
</dbReference>
<organism evidence="2 3">
    <name type="scientific">Lignipirellula cremea</name>
    <dbReference type="NCBI Taxonomy" id="2528010"/>
    <lineage>
        <taxon>Bacteria</taxon>
        <taxon>Pseudomonadati</taxon>
        <taxon>Planctomycetota</taxon>
        <taxon>Planctomycetia</taxon>
        <taxon>Pirellulales</taxon>
        <taxon>Pirellulaceae</taxon>
        <taxon>Lignipirellula</taxon>
    </lineage>
</organism>
<dbReference type="AlphaFoldDB" id="A0A518DXD9"/>
<dbReference type="KEGG" id="lcre:Pla8534_43050"/>
<evidence type="ECO:0000259" key="1">
    <source>
        <dbReference type="Pfam" id="PF01882"/>
    </source>
</evidence>
<keyword evidence="3" id="KW-1185">Reference proteome</keyword>
<accession>A0A518DXD9</accession>
<dbReference type="InterPro" id="IPR036465">
    <property type="entry name" value="vWFA_dom_sf"/>
</dbReference>
<name>A0A518DXD9_9BACT</name>
<dbReference type="PANTHER" id="PTHR33608">
    <property type="entry name" value="BLL2464 PROTEIN"/>
    <property type="match status" value="1"/>
</dbReference>
<evidence type="ECO:0000313" key="2">
    <source>
        <dbReference type="EMBL" id="QDU96484.1"/>
    </source>
</evidence>
<dbReference type="EMBL" id="CP036433">
    <property type="protein sequence ID" value="QDU96484.1"/>
    <property type="molecule type" value="Genomic_DNA"/>
</dbReference>